<dbReference type="GO" id="GO:0006094">
    <property type="term" value="P:gluconeogenesis"/>
    <property type="evidence" value="ECO:0007669"/>
    <property type="project" value="TreeGrafter"/>
</dbReference>
<dbReference type="InterPro" id="IPR054722">
    <property type="entry name" value="PolX-like_BBD"/>
</dbReference>
<evidence type="ECO:0000313" key="9">
    <source>
        <dbReference type="Proteomes" id="UP000604825"/>
    </source>
</evidence>
<dbReference type="GO" id="GO:0008270">
    <property type="term" value="F:zinc ion binding"/>
    <property type="evidence" value="ECO:0007669"/>
    <property type="project" value="UniProtKB-KW"/>
</dbReference>
<feature type="domain" description="CCHC-type" evidence="7">
    <location>
        <begin position="535"/>
        <end position="549"/>
    </location>
</feature>
<evidence type="ECO:0000256" key="2">
    <source>
        <dbReference type="ARBA" id="ARBA00011738"/>
    </source>
</evidence>
<sequence length="751" mass="81615">MGSTGEKEKETMERAWNQASGNLVWPMLSRTNYQEWSAHVQCNLEAMYLWDAIESDKVERRHDRLALGAMIRGVPGEMHSMLLNKKSAKEAWEAMKSMHLGAEIVKEVNAQKLLAEFESISFKTGESIDDFAVRIGKLATDLKGLGDESVDDTRVVKKFLRVVPPRYNQVAVTIEMFCDLKTLSVEELVGRLRAAEDRFEPTPDHVTDKAKPSLLLTEEEWMAKNRSRMIHTDSSSSGGKGSGNYAKKDKQGVHGGGGKHDRERRDSGCHPSTGTPRRKGRCKKCGVFGHWARECLNKKSGKEDHDDAAHHVSGDTDKNPALLVAQVCDIVHTTRTGGQGLFLNQERVFLAKYDEGAWVQWDDTVAGPTTGLAEPKFSEPEPDTGDPGPPAVSASIPQYGGGSNSPPHTPNFNSIPGVPMTQWATPPTGQSADSEGAPLRYRIIPNLLDTTEEVQDFEYSGLCLVAAEEPRSVQEALTEQSRMIHTDSSSSGGKGSGNYAKKDKQGVHGGGGKHDRERRDSGCHPSMGTPRRKGRCKKCGVFGHWARECLNKKSGKEDHDDAAHHVSGDTDKNPALLVAQVCDIVHTTRTGGQGLFLNQERVFSAKYDEGAWVLDTGATNHMTGCRSSLADLDESMRGAMKFGDGSTVEIYGVGAVTMAGKKSMVFVADKVAYALTQGLKVHDGLRKWLHSNVSPAVDESTRIIYGGSVNGANCKELAAQPDVDGFLVGGASLKPEFVDIIKSATVKSSSA</sequence>
<feature type="compositionally biased region" description="Polar residues" evidence="6">
    <location>
        <begin position="404"/>
        <end position="414"/>
    </location>
</feature>
<feature type="compositionally biased region" description="Basic and acidic residues" evidence="6">
    <location>
        <begin position="246"/>
        <end position="268"/>
    </location>
</feature>
<comment type="subunit">
    <text evidence="2">Homodimer.</text>
</comment>
<feature type="compositionally biased region" description="Polar residues" evidence="6">
    <location>
        <begin position="475"/>
        <end position="487"/>
    </location>
</feature>
<evidence type="ECO:0000256" key="1">
    <source>
        <dbReference type="ARBA" id="ARBA00007422"/>
    </source>
</evidence>
<dbReference type="InterPro" id="IPR035990">
    <property type="entry name" value="TIM_sf"/>
</dbReference>
<dbReference type="SUPFAM" id="SSF57756">
    <property type="entry name" value="Retrovirus zinc finger-like domains"/>
    <property type="match status" value="2"/>
</dbReference>
<dbReference type="Proteomes" id="UP000604825">
    <property type="component" value="Unassembled WGS sequence"/>
</dbReference>
<dbReference type="AlphaFoldDB" id="A0A811SKI9"/>
<feature type="compositionally biased region" description="Polar residues" evidence="6">
    <location>
        <begin position="422"/>
        <end position="433"/>
    </location>
</feature>
<dbReference type="PROSITE" id="PS50158">
    <property type="entry name" value="ZF_CCHC"/>
    <property type="match status" value="2"/>
</dbReference>
<feature type="region of interest" description="Disordered" evidence="6">
    <location>
        <begin position="365"/>
        <end position="437"/>
    </location>
</feature>
<dbReference type="Gene3D" id="3.20.20.70">
    <property type="entry name" value="Aldolase class I"/>
    <property type="match status" value="1"/>
</dbReference>
<proteinExistence type="inferred from homology"/>
<dbReference type="GO" id="GO:0003676">
    <property type="term" value="F:nucleic acid binding"/>
    <property type="evidence" value="ECO:0007669"/>
    <property type="project" value="InterPro"/>
</dbReference>
<dbReference type="Pfam" id="PF13917">
    <property type="entry name" value="zf-CCHC_3"/>
    <property type="match status" value="2"/>
</dbReference>
<dbReference type="GO" id="GO:0019563">
    <property type="term" value="P:glycerol catabolic process"/>
    <property type="evidence" value="ECO:0007669"/>
    <property type="project" value="TreeGrafter"/>
</dbReference>
<keyword evidence="3" id="KW-0413">Isomerase</keyword>
<dbReference type="GO" id="GO:0004807">
    <property type="term" value="F:triose-phosphate isomerase activity"/>
    <property type="evidence" value="ECO:0007669"/>
    <property type="project" value="InterPro"/>
</dbReference>
<comment type="pathway">
    <text evidence="4">Carbohydrate biosynthesis.</text>
</comment>
<dbReference type="InterPro" id="IPR013785">
    <property type="entry name" value="Aldolase_TIM"/>
</dbReference>
<comment type="similarity">
    <text evidence="1">Belongs to the triosephosphate isomerase family.</text>
</comment>
<dbReference type="Pfam" id="PF00121">
    <property type="entry name" value="TIM"/>
    <property type="match status" value="1"/>
</dbReference>
<keyword evidence="5" id="KW-0862">Zinc</keyword>
<dbReference type="InterPro" id="IPR036875">
    <property type="entry name" value="Znf_CCHC_sf"/>
</dbReference>
<feature type="region of interest" description="Disordered" evidence="6">
    <location>
        <begin position="227"/>
        <end position="281"/>
    </location>
</feature>
<reference evidence="8" key="1">
    <citation type="submission" date="2020-10" db="EMBL/GenBank/DDBJ databases">
        <authorList>
            <person name="Han B."/>
            <person name="Lu T."/>
            <person name="Zhao Q."/>
            <person name="Huang X."/>
            <person name="Zhao Y."/>
        </authorList>
    </citation>
    <scope>NUCLEOTIDE SEQUENCE</scope>
</reference>
<accession>A0A811SKI9</accession>
<keyword evidence="9" id="KW-1185">Reference proteome</keyword>
<dbReference type="Gene3D" id="4.10.60.10">
    <property type="entry name" value="Zinc finger, CCHC-type"/>
    <property type="match status" value="2"/>
</dbReference>
<gene>
    <name evidence="8" type="ORF">NCGR_LOCUS65852</name>
</gene>
<dbReference type="SUPFAM" id="SSF51351">
    <property type="entry name" value="Triosephosphate isomerase (TIM)"/>
    <property type="match status" value="1"/>
</dbReference>
<keyword evidence="5" id="KW-0863">Zinc-finger</keyword>
<dbReference type="PANTHER" id="PTHR21139">
    <property type="entry name" value="TRIOSEPHOSPHATE ISOMERASE"/>
    <property type="match status" value="1"/>
</dbReference>
<dbReference type="PROSITE" id="PS51440">
    <property type="entry name" value="TIM_2"/>
    <property type="match status" value="1"/>
</dbReference>
<evidence type="ECO:0000256" key="4">
    <source>
        <dbReference type="ARBA" id="ARBA00024331"/>
    </source>
</evidence>
<protein>
    <recommendedName>
        <fullName evidence="7">CCHC-type domain-containing protein</fullName>
    </recommendedName>
</protein>
<evidence type="ECO:0000256" key="3">
    <source>
        <dbReference type="ARBA" id="ARBA00023235"/>
    </source>
</evidence>
<dbReference type="PANTHER" id="PTHR21139:SF37">
    <property type="entry name" value="OS01G0841600 PROTEIN"/>
    <property type="match status" value="1"/>
</dbReference>
<dbReference type="GO" id="GO:0046166">
    <property type="term" value="P:glyceraldehyde-3-phosphate biosynthetic process"/>
    <property type="evidence" value="ECO:0007669"/>
    <property type="project" value="TreeGrafter"/>
</dbReference>
<name>A0A811SKI9_9POAL</name>
<dbReference type="EMBL" id="CAJGYO010000295">
    <property type="protein sequence ID" value="CAD6341754.1"/>
    <property type="molecule type" value="Genomic_DNA"/>
</dbReference>
<dbReference type="Pfam" id="PF14223">
    <property type="entry name" value="Retrotran_gag_2"/>
    <property type="match status" value="1"/>
</dbReference>
<dbReference type="InterPro" id="IPR001878">
    <property type="entry name" value="Znf_CCHC"/>
</dbReference>
<dbReference type="InterPro" id="IPR000652">
    <property type="entry name" value="Triosephosphate_isomerase"/>
</dbReference>
<evidence type="ECO:0000259" key="7">
    <source>
        <dbReference type="PROSITE" id="PS50158"/>
    </source>
</evidence>
<keyword evidence="5" id="KW-0479">Metal-binding</keyword>
<feature type="region of interest" description="Disordered" evidence="6">
    <location>
        <begin position="474"/>
        <end position="535"/>
    </location>
</feature>
<evidence type="ECO:0000256" key="5">
    <source>
        <dbReference type="PROSITE-ProRule" id="PRU00047"/>
    </source>
</evidence>
<organism evidence="8 9">
    <name type="scientific">Miscanthus lutarioriparius</name>
    <dbReference type="NCBI Taxonomy" id="422564"/>
    <lineage>
        <taxon>Eukaryota</taxon>
        <taxon>Viridiplantae</taxon>
        <taxon>Streptophyta</taxon>
        <taxon>Embryophyta</taxon>
        <taxon>Tracheophyta</taxon>
        <taxon>Spermatophyta</taxon>
        <taxon>Magnoliopsida</taxon>
        <taxon>Liliopsida</taxon>
        <taxon>Poales</taxon>
        <taxon>Poaceae</taxon>
        <taxon>PACMAD clade</taxon>
        <taxon>Panicoideae</taxon>
        <taxon>Andropogonodae</taxon>
        <taxon>Andropogoneae</taxon>
        <taxon>Saccharinae</taxon>
        <taxon>Miscanthus</taxon>
    </lineage>
</organism>
<feature type="domain" description="CCHC-type" evidence="7">
    <location>
        <begin position="281"/>
        <end position="295"/>
    </location>
</feature>
<comment type="caution">
    <text evidence="8">The sequence shown here is derived from an EMBL/GenBank/DDBJ whole genome shotgun (WGS) entry which is preliminary data.</text>
</comment>
<evidence type="ECO:0000313" key="8">
    <source>
        <dbReference type="EMBL" id="CAD6341754.1"/>
    </source>
</evidence>
<feature type="compositionally biased region" description="Basic and acidic residues" evidence="6">
    <location>
        <begin position="500"/>
        <end position="522"/>
    </location>
</feature>
<dbReference type="SMART" id="SM00343">
    <property type="entry name" value="ZnF_C2HC"/>
    <property type="match status" value="2"/>
</dbReference>
<dbReference type="GO" id="GO:0006096">
    <property type="term" value="P:glycolytic process"/>
    <property type="evidence" value="ECO:0007669"/>
    <property type="project" value="TreeGrafter"/>
</dbReference>
<dbReference type="GO" id="GO:0005829">
    <property type="term" value="C:cytosol"/>
    <property type="evidence" value="ECO:0007669"/>
    <property type="project" value="TreeGrafter"/>
</dbReference>
<dbReference type="Pfam" id="PF22936">
    <property type="entry name" value="Pol_BBD"/>
    <property type="match status" value="1"/>
</dbReference>
<evidence type="ECO:0000256" key="6">
    <source>
        <dbReference type="SAM" id="MobiDB-lite"/>
    </source>
</evidence>